<dbReference type="RefSeq" id="WP_047183832.1">
    <property type="nucleotide sequence ID" value="NZ_JAHHXM010000003.1"/>
</dbReference>
<evidence type="ECO:0008006" key="6">
    <source>
        <dbReference type="Google" id="ProtNLM"/>
    </source>
</evidence>
<keyword evidence="3" id="KW-0472">Membrane</keyword>
<proteinExistence type="predicted"/>
<keyword evidence="3" id="KW-1133">Transmembrane helix</keyword>
<keyword evidence="5" id="KW-1185">Reference proteome</keyword>
<dbReference type="InterPro" id="IPR045584">
    <property type="entry name" value="Pilin-like"/>
</dbReference>
<dbReference type="Pfam" id="PF07963">
    <property type="entry name" value="N_methyl"/>
    <property type="match status" value="1"/>
</dbReference>
<reference evidence="4 5" key="1">
    <citation type="submission" date="2015-07" db="EMBL/GenBank/DDBJ databases">
        <title>High-quality draft genome sequence of Oceanobacillus caeni HM6, a bacillus isolated from a human feces.</title>
        <authorList>
            <person name="Kumar J."/>
            <person name="Verma M.K."/>
            <person name="Pandey R."/>
            <person name="Bhambi M."/>
            <person name="Chauhan N."/>
        </authorList>
    </citation>
    <scope>NUCLEOTIDE SEQUENCE [LARGE SCALE GENOMIC DNA]</scope>
    <source>
        <strain evidence="4 5">HM6</strain>
    </source>
</reference>
<accession>A0ABR5MGL9</accession>
<evidence type="ECO:0000256" key="2">
    <source>
        <dbReference type="ARBA" id="ARBA00023287"/>
    </source>
</evidence>
<comment type="caution">
    <text evidence="4">The sequence shown here is derived from an EMBL/GenBank/DDBJ whole genome shotgun (WGS) entry which is preliminary data.</text>
</comment>
<comment type="subcellular location">
    <subcellularLocation>
        <location evidence="1">Cell surface</location>
    </subcellularLocation>
</comment>
<evidence type="ECO:0000256" key="3">
    <source>
        <dbReference type="SAM" id="Phobius"/>
    </source>
</evidence>
<evidence type="ECO:0000313" key="4">
    <source>
        <dbReference type="EMBL" id="KPH71778.1"/>
    </source>
</evidence>
<keyword evidence="2" id="KW-0178">Competence</keyword>
<evidence type="ECO:0000313" key="5">
    <source>
        <dbReference type="Proteomes" id="UP000037854"/>
    </source>
</evidence>
<organism evidence="4 5">
    <name type="scientific">Oceanobacillus caeni</name>
    <dbReference type="NCBI Taxonomy" id="405946"/>
    <lineage>
        <taxon>Bacteria</taxon>
        <taxon>Bacillati</taxon>
        <taxon>Bacillota</taxon>
        <taxon>Bacilli</taxon>
        <taxon>Bacillales</taxon>
        <taxon>Bacillaceae</taxon>
        <taxon>Oceanobacillus</taxon>
    </lineage>
</organism>
<evidence type="ECO:0000256" key="1">
    <source>
        <dbReference type="ARBA" id="ARBA00004241"/>
    </source>
</evidence>
<feature type="transmembrane region" description="Helical" evidence="3">
    <location>
        <begin position="6"/>
        <end position="30"/>
    </location>
</feature>
<keyword evidence="3" id="KW-0812">Transmembrane</keyword>
<dbReference type="EMBL" id="LGTK01000063">
    <property type="protein sequence ID" value="KPH71778.1"/>
    <property type="molecule type" value="Genomic_DNA"/>
</dbReference>
<dbReference type="Proteomes" id="UP000037854">
    <property type="component" value="Unassembled WGS sequence"/>
</dbReference>
<dbReference type="Gene3D" id="3.30.700.10">
    <property type="entry name" value="Glycoprotein, Type 4 Pilin"/>
    <property type="match status" value="1"/>
</dbReference>
<dbReference type="InterPro" id="IPR012902">
    <property type="entry name" value="N_methyl_site"/>
</dbReference>
<protein>
    <recommendedName>
        <fullName evidence="6">Prepilin-type N-terminal cleavage/methylation domain-containing protein</fullName>
    </recommendedName>
</protein>
<gene>
    <name evidence="4" type="ORF">AFL42_14260</name>
</gene>
<sequence>MSKINGFTLIEILIATGIFMILVMVFVPIITQIKKEETVLSDRRSIAYELHDELQPFIWNNKSLPNTFSKRNYNGRIVQYTFTEENKFIKGCAQWENARKTNETFCLEGLAKK</sequence>
<dbReference type="SUPFAM" id="SSF54523">
    <property type="entry name" value="Pili subunits"/>
    <property type="match status" value="1"/>
</dbReference>
<name>A0ABR5MGL9_9BACI</name>